<dbReference type="Proteomes" id="UP000018680">
    <property type="component" value="Chromosome"/>
</dbReference>
<dbReference type="EMBL" id="CP006939">
    <property type="protein sequence ID" value="AHC15567.1"/>
    <property type="molecule type" value="Genomic_DNA"/>
</dbReference>
<name>V5WIC6_9SPIO</name>
<gene>
    <name evidence="1" type="ORF">L21SP2_2204</name>
</gene>
<dbReference type="AlphaFoldDB" id="V5WIC6"/>
<organism evidence="1 2">
    <name type="scientific">Salinispira pacifica</name>
    <dbReference type="NCBI Taxonomy" id="1307761"/>
    <lineage>
        <taxon>Bacteria</taxon>
        <taxon>Pseudomonadati</taxon>
        <taxon>Spirochaetota</taxon>
        <taxon>Spirochaetia</taxon>
        <taxon>Spirochaetales</taxon>
        <taxon>Spirochaetaceae</taxon>
        <taxon>Salinispira</taxon>
    </lineage>
</organism>
<dbReference type="PROSITE" id="PS51257">
    <property type="entry name" value="PROKAR_LIPOPROTEIN"/>
    <property type="match status" value="1"/>
</dbReference>
<evidence type="ECO:0000313" key="1">
    <source>
        <dbReference type="EMBL" id="AHC15567.1"/>
    </source>
</evidence>
<dbReference type="OrthoDB" id="350202at2"/>
<reference evidence="1 2" key="1">
    <citation type="journal article" date="2015" name="Stand. Genomic Sci.">
        <title>Complete genome sequence and description of Salinispira pacifica gen. nov., sp. nov., a novel spirochaete isolated form a hypersaline microbial mat.</title>
        <authorList>
            <person name="Ben Hania W."/>
            <person name="Joseph M."/>
            <person name="Schumann P."/>
            <person name="Bunk B."/>
            <person name="Fiebig A."/>
            <person name="Sproer C."/>
            <person name="Klenk H.P."/>
            <person name="Fardeau M.L."/>
            <person name="Spring S."/>
        </authorList>
    </citation>
    <scope>NUCLEOTIDE SEQUENCE [LARGE SCALE GENOMIC DNA]</scope>
    <source>
        <strain evidence="1 2">L21-RPul-D2</strain>
    </source>
</reference>
<protein>
    <recommendedName>
        <fullName evidence="3">SH3b domain-containing protein</fullName>
    </recommendedName>
</protein>
<accession>V5WIC6</accession>
<dbReference type="RefSeq" id="WP_024268471.1">
    <property type="nucleotide sequence ID" value="NC_023035.1"/>
</dbReference>
<dbReference type="STRING" id="1307761.L21SP2_2204"/>
<evidence type="ECO:0008006" key="3">
    <source>
        <dbReference type="Google" id="ProtNLM"/>
    </source>
</evidence>
<keyword evidence="2" id="KW-1185">Reference proteome</keyword>
<sequence length="450" mass="51361">MIRNVYSHSFTRTGSVFNRMPVALLLLFLLSVVSCGPRAIGRGVLLWAPEDLDIPGGAAVEILSESELRGSYQLRYVPGGEEDGEQIFEAETWRVRRIDDRDELESARERYAEFAPYFGVAEIQALPVRDSMGTGPSSSIIYRMRQGEQAKIISRSEDVVPVGGLEDYWFEILTSDGTRGYVYGYRLDVVDAQGVSTEKTAASEDAFLDAVLNSVWRPDYFAWMINDNVYDLTRFKDEYRFEHDGENRTFTLNTREISAEFPYEEVFRARYKEYVVAGTSLQITTFSENSISIQFTRDGETIQESLVRIDRDVSEIIENERQRREDVKTAFLSMGKSFRSSQYGSMQFSEDGSLEWRGYNALDSSILPSWFQGRGDLAFNLYLARDLRSSYDGAVSITRPGISISESLNFLYRRTDQGIQLEFVPGENIDRNVILKQALTPFVIFFSIQE</sequence>
<proteinExistence type="predicted"/>
<dbReference type="KEGG" id="slr:L21SP2_2204"/>
<dbReference type="eggNOG" id="ENOG5033XG8">
    <property type="taxonomic scope" value="Bacteria"/>
</dbReference>
<evidence type="ECO:0000313" key="2">
    <source>
        <dbReference type="Proteomes" id="UP000018680"/>
    </source>
</evidence>
<dbReference type="HOGENOM" id="CLU_628383_0_0_12"/>